<reference evidence="1" key="1">
    <citation type="journal article" date="2021" name="Genome Biol. Evol.">
        <title>A High-Quality Reference Genome for a Parasitic Bivalve with Doubly Uniparental Inheritance (Bivalvia: Unionida).</title>
        <authorList>
            <person name="Smith C.H."/>
        </authorList>
    </citation>
    <scope>NUCLEOTIDE SEQUENCE</scope>
    <source>
        <strain evidence="1">CHS0354</strain>
    </source>
</reference>
<dbReference type="Proteomes" id="UP001195483">
    <property type="component" value="Unassembled WGS sequence"/>
</dbReference>
<keyword evidence="2" id="KW-1185">Reference proteome</keyword>
<evidence type="ECO:0000313" key="2">
    <source>
        <dbReference type="Proteomes" id="UP001195483"/>
    </source>
</evidence>
<reference evidence="1" key="2">
    <citation type="journal article" date="2021" name="Genome Biol. Evol.">
        <title>Developing a high-quality reference genome for a parasitic bivalve with doubly uniparental inheritance (Bivalvia: Unionida).</title>
        <authorList>
            <person name="Smith C.H."/>
        </authorList>
    </citation>
    <scope>NUCLEOTIDE SEQUENCE</scope>
    <source>
        <strain evidence="1">CHS0354</strain>
        <tissue evidence="1">Mantle</tissue>
    </source>
</reference>
<proteinExistence type="predicted"/>
<protein>
    <submittedName>
        <fullName evidence="1">Uncharacterized protein</fullName>
    </submittedName>
</protein>
<reference evidence="1" key="3">
    <citation type="submission" date="2023-05" db="EMBL/GenBank/DDBJ databases">
        <authorList>
            <person name="Smith C.H."/>
        </authorList>
    </citation>
    <scope>NUCLEOTIDE SEQUENCE</scope>
    <source>
        <strain evidence="1">CHS0354</strain>
        <tissue evidence="1">Mantle</tissue>
    </source>
</reference>
<gene>
    <name evidence="1" type="ORF">CHS0354_021245</name>
</gene>
<organism evidence="1 2">
    <name type="scientific">Potamilus streckersoni</name>
    <dbReference type="NCBI Taxonomy" id="2493646"/>
    <lineage>
        <taxon>Eukaryota</taxon>
        <taxon>Metazoa</taxon>
        <taxon>Spiralia</taxon>
        <taxon>Lophotrochozoa</taxon>
        <taxon>Mollusca</taxon>
        <taxon>Bivalvia</taxon>
        <taxon>Autobranchia</taxon>
        <taxon>Heteroconchia</taxon>
        <taxon>Palaeoheterodonta</taxon>
        <taxon>Unionida</taxon>
        <taxon>Unionoidea</taxon>
        <taxon>Unionidae</taxon>
        <taxon>Ambleminae</taxon>
        <taxon>Lampsilini</taxon>
        <taxon>Potamilus</taxon>
    </lineage>
</organism>
<dbReference type="AlphaFoldDB" id="A0AAE0S4H3"/>
<evidence type="ECO:0000313" key="1">
    <source>
        <dbReference type="EMBL" id="KAK3584785.1"/>
    </source>
</evidence>
<accession>A0AAE0S4H3</accession>
<name>A0AAE0S4H3_9BIVA</name>
<comment type="caution">
    <text evidence="1">The sequence shown here is derived from an EMBL/GenBank/DDBJ whole genome shotgun (WGS) entry which is preliminary data.</text>
</comment>
<dbReference type="EMBL" id="JAEAOA010001308">
    <property type="protein sequence ID" value="KAK3584785.1"/>
    <property type="molecule type" value="Genomic_DNA"/>
</dbReference>
<sequence length="133" mass="15598">MGNHHKFNQFKSLKGRKWGNNRYDPDSDFNTFSYDDSYKRKRRDTSDTSFEVETAVYVDQKMYEYMENDLHATTTEKKIELVLIKWNGVIELNDLNYITVLFCQYEDSSQTYTLGVIPIKSLADCGYEKSAGE</sequence>